<name>A0A978V559_ZIZJJ</name>
<dbReference type="EMBL" id="JAEACU010000007">
    <property type="protein sequence ID" value="KAH7522492.1"/>
    <property type="molecule type" value="Genomic_DNA"/>
</dbReference>
<protein>
    <submittedName>
        <fullName evidence="2">Uncharacterized protein</fullName>
    </submittedName>
</protein>
<dbReference type="Proteomes" id="UP000813462">
    <property type="component" value="Unassembled WGS sequence"/>
</dbReference>
<accession>A0A978V559</accession>
<evidence type="ECO:0000313" key="3">
    <source>
        <dbReference type="Proteomes" id="UP000813462"/>
    </source>
</evidence>
<keyword evidence="1" id="KW-1133">Transmembrane helix</keyword>
<comment type="caution">
    <text evidence="2">The sequence shown here is derived from an EMBL/GenBank/DDBJ whole genome shotgun (WGS) entry which is preliminary data.</text>
</comment>
<keyword evidence="1" id="KW-0812">Transmembrane</keyword>
<gene>
    <name evidence="2" type="ORF">FEM48_Zijuj07G0144300</name>
</gene>
<reference evidence="2" key="1">
    <citation type="journal article" date="2021" name="Front. Plant Sci.">
        <title>Chromosome-Scale Genome Assembly for Chinese Sour Jujube and Insights Into Its Genome Evolution and Domestication Signature.</title>
        <authorList>
            <person name="Shen L.-Y."/>
            <person name="Luo H."/>
            <person name="Wang X.-L."/>
            <person name="Wang X.-M."/>
            <person name="Qiu X.-J."/>
            <person name="Liu H."/>
            <person name="Zhou S.-S."/>
            <person name="Jia K.-H."/>
            <person name="Nie S."/>
            <person name="Bao Y.-T."/>
            <person name="Zhang R.-G."/>
            <person name="Yun Q.-Z."/>
            <person name="Chai Y.-H."/>
            <person name="Lu J.-Y."/>
            <person name="Li Y."/>
            <person name="Zhao S.-W."/>
            <person name="Mao J.-F."/>
            <person name="Jia S.-G."/>
            <person name="Mao Y.-M."/>
        </authorList>
    </citation>
    <scope>NUCLEOTIDE SEQUENCE</scope>
    <source>
        <strain evidence="2">AT0</strain>
        <tissue evidence="2">Leaf</tissue>
    </source>
</reference>
<sequence>MIRISTPFEKHLISAGELVIQMPLKLAVSDLLRCKSVCKSCFSLINIPPSLINIYIFSSNTWSFGNLPGSNLISLGGFWVPVMIVIVPNMDLGLIPKIMIT</sequence>
<organism evidence="2 3">
    <name type="scientific">Ziziphus jujuba var. spinosa</name>
    <dbReference type="NCBI Taxonomy" id="714518"/>
    <lineage>
        <taxon>Eukaryota</taxon>
        <taxon>Viridiplantae</taxon>
        <taxon>Streptophyta</taxon>
        <taxon>Embryophyta</taxon>
        <taxon>Tracheophyta</taxon>
        <taxon>Spermatophyta</taxon>
        <taxon>Magnoliopsida</taxon>
        <taxon>eudicotyledons</taxon>
        <taxon>Gunneridae</taxon>
        <taxon>Pentapetalae</taxon>
        <taxon>rosids</taxon>
        <taxon>fabids</taxon>
        <taxon>Rosales</taxon>
        <taxon>Rhamnaceae</taxon>
        <taxon>Paliureae</taxon>
        <taxon>Ziziphus</taxon>
    </lineage>
</organism>
<dbReference type="AlphaFoldDB" id="A0A978V559"/>
<evidence type="ECO:0000313" key="2">
    <source>
        <dbReference type="EMBL" id="KAH7522492.1"/>
    </source>
</evidence>
<keyword evidence="1" id="KW-0472">Membrane</keyword>
<feature type="transmembrane region" description="Helical" evidence="1">
    <location>
        <begin position="41"/>
        <end position="58"/>
    </location>
</feature>
<proteinExistence type="predicted"/>
<evidence type="ECO:0000256" key="1">
    <source>
        <dbReference type="SAM" id="Phobius"/>
    </source>
</evidence>
<feature type="transmembrane region" description="Helical" evidence="1">
    <location>
        <begin position="78"/>
        <end position="95"/>
    </location>
</feature>